<sequence>AFYGDLWSSFGSGWPMITHEEQIKTNLSGSEEFFELETMRRTESIKKALTPEGTTQLSLFRSAISSTALLVTNLNT</sequence>
<keyword evidence="2" id="KW-1185">Reference proteome</keyword>
<feature type="non-terminal residue" evidence="1">
    <location>
        <position position="1"/>
    </location>
</feature>
<evidence type="ECO:0000313" key="1">
    <source>
        <dbReference type="EMBL" id="KAF2797488.1"/>
    </source>
</evidence>
<reference evidence="1" key="1">
    <citation type="journal article" date="2020" name="Stud. Mycol.">
        <title>101 Dothideomycetes genomes: a test case for predicting lifestyles and emergence of pathogens.</title>
        <authorList>
            <person name="Haridas S."/>
            <person name="Albert R."/>
            <person name="Binder M."/>
            <person name="Bloem J."/>
            <person name="Labutti K."/>
            <person name="Salamov A."/>
            <person name="Andreopoulos B."/>
            <person name="Baker S."/>
            <person name="Barry K."/>
            <person name="Bills G."/>
            <person name="Bluhm B."/>
            <person name="Cannon C."/>
            <person name="Castanera R."/>
            <person name="Culley D."/>
            <person name="Daum C."/>
            <person name="Ezra D."/>
            <person name="Gonzalez J."/>
            <person name="Henrissat B."/>
            <person name="Kuo A."/>
            <person name="Liang C."/>
            <person name="Lipzen A."/>
            <person name="Lutzoni F."/>
            <person name="Magnuson J."/>
            <person name="Mondo S."/>
            <person name="Nolan M."/>
            <person name="Ohm R."/>
            <person name="Pangilinan J."/>
            <person name="Park H.-J."/>
            <person name="Ramirez L."/>
            <person name="Alfaro M."/>
            <person name="Sun H."/>
            <person name="Tritt A."/>
            <person name="Yoshinaga Y."/>
            <person name="Zwiers L.-H."/>
            <person name="Turgeon B."/>
            <person name="Goodwin S."/>
            <person name="Spatafora J."/>
            <person name="Crous P."/>
            <person name="Grigoriev I."/>
        </authorList>
    </citation>
    <scope>NUCLEOTIDE SEQUENCE</scope>
    <source>
        <strain evidence="1">CBS 109.77</strain>
    </source>
</reference>
<gene>
    <name evidence="1" type="ORF">K505DRAFT_235355</name>
</gene>
<organism evidence="1 2">
    <name type="scientific">Melanomma pulvis-pyrius CBS 109.77</name>
    <dbReference type="NCBI Taxonomy" id="1314802"/>
    <lineage>
        <taxon>Eukaryota</taxon>
        <taxon>Fungi</taxon>
        <taxon>Dikarya</taxon>
        <taxon>Ascomycota</taxon>
        <taxon>Pezizomycotina</taxon>
        <taxon>Dothideomycetes</taxon>
        <taxon>Pleosporomycetidae</taxon>
        <taxon>Pleosporales</taxon>
        <taxon>Melanommataceae</taxon>
        <taxon>Melanomma</taxon>
    </lineage>
</organism>
<accession>A0A6A6XMU7</accession>
<protein>
    <submittedName>
        <fullName evidence="1">Uncharacterized protein</fullName>
    </submittedName>
</protein>
<evidence type="ECO:0000313" key="2">
    <source>
        <dbReference type="Proteomes" id="UP000799757"/>
    </source>
</evidence>
<name>A0A6A6XMU7_9PLEO</name>
<dbReference type="AlphaFoldDB" id="A0A6A6XMU7"/>
<proteinExistence type="predicted"/>
<dbReference type="Proteomes" id="UP000799757">
    <property type="component" value="Unassembled WGS sequence"/>
</dbReference>
<dbReference type="EMBL" id="MU001805">
    <property type="protein sequence ID" value="KAF2797488.1"/>
    <property type="molecule type" value="Genomic_DNA"/>
</dbReference>